<evidence type="ECO:0000313" key="2">
    <source>
        <dbReference type="Proteomes" id="UP000028534"/>
    </source>
</evidence>
<dbReference type="PATRIC" id="fig|13690.10.peg.2132"/>
<dbReference type="PANTHER" id="PTHR30441">
    <property type="entry name" value="DUF748 DOMAIN-CONTAINING PROTEIN"/>
    <property type="match status" value="1"/>
</dbReference>
<dbReference type="AlphaFoldDB" id="A0A084EMH2"/>
<dbReference type="RefSeq" id="WP_202902428.1">
    <property type="nucleotide sequence ID" value="NZ_JGVR01000010.1"/>
</dbReference>
<dbReference type="STRING" id="13690.AX777_15480"/>
<organism evidence="1 2">
    <name type="scientific">Sphingobium yanoikuyae</name>
    <name type="common">Sphingomonas yanoikuyae</name>
    <dbReference type="NCBI Taxonomy" id="13690"/>
    <lineage>
        <taxon>Bacteria</taxon>
        <taxon>Pseudomonadati</taxon>
        <taxon>Pseudomonadota</taxon>
        <taxon>Alphaproteobacteria</taxon>
        <taxon>Sphingomonadales</taxon>
        <taxon>Sphingomonadaceae</taxon>
        <taxon>Sphingobium</taxon>
    </lineage>
</organism>
<name>A0A084EMH2_SPHYA</name>
<dbReference type="eggNOG" id="COG2982">
    <property type="taxonomic scope" value="Bacteria"/>
</dbReference>
<evidence type="ECO:0000313" key="1">
    <source>
        <dbReference type="EMBL" id="KEZ19164.1"/>
    </source>
</evidence>
<protein>
    <submittedName>
        <fullName evidence="1">AsmA family protein</fullName>
    </submittedName>
</protein>
<comment type="caution">
    <text evidence="1">The sequence shown here is derived from an EMBL/GenBank/DDBJ whole genome shotgun (WGS) entry which is preliminary data.</text>
</comment>
<dbReference type="EMBL" id="JGVR01000010">
    <property type="protein sequence ID" value="KEZ19164.1"/>
    <property type="molecule type" value="Genomic_DNA"/>
</dbReference>
<gene>
    <name evidence="1" type="ORF">CP98_02075</name>
</gene>
<proteinExistence type="predicted"/>
<accession>A0A084EMH2</accession>
<dbReference type="PANTHER" id="PTHR30441:SF4">
    <property type="entry name" value="PROTEIN ASMA"/>
    <property type="match status" value="1"/>
</dbReference>
<dbReference type="GO" id="GO:0005886">
    <property type="term" value="C:plasma membrane"/>
    <property type="evidence" value="ECO:0007669"/>
    <property type="project" value="TreeGrafter"/>
</dbReference>
<sequence length="617" mass="66037">MASGAKRWVARGLVGLILLCAILLLALAAFPWGWMKGPIERRLSDRIGKPVTIGTMAREDSLSFHPTVTLRDLRVPQPGWVRPALPDLARIGEIRAGFSVWGLLTGGPVLERLEAQRARLHFYRDAQGRENWSGERSKGSDRHGGRPALHSLIVADSRIAYRDDKRGRSVDAALTVDPRGLRLSGSGDVRGHAVIVTATGGPILDSQPGQRWPFDAAISGDAVGFTLKGTMDGPLDIGHLRGEATAHGTDLALLDAIIEAGLPGTQPVRLTARVTRDRPDWIVEGLKGTIGRSDIAGHATIRKRDGRTRIDGALSADRFDFDDLASNAGKAKAAAKRAQFGPRLIPDTAIDLATVHRTDGKLDLKVRQLLWPGPSPFRSLTGTISLERSRLSVEPLTLGLTRGTLSGRIGVDQRDGGPLLDIAMAMRGARLLDFFPDARIDGALVGRVAVKGRGRTIRQALGTSTGTIALVARDGRIPDRTAALMGQDVGRGLTLSKRKEAVLRCIITRLDVRDGIARPGPVLIDTSRAQTHATGTIRLSDERLALALSGVPKQDSLLRLKGSVPVGGTIKTPDIQLPKDARSTKGIIRMIGDAIGGEKQPTVGDADCDSLARTAMR</sequence>
<dbReference type="Proteomes" id="UP000028534">
    <property type="component" value="Unassembled WGS sequence"/>
</dbReference>
<dbReference type="GO" id="GO:0090313">
    <property type="term" value="P:regulation of protein targeting to membrane"/>
    <property type="evidence" value="ECO:0007669"/>
    <property type="project" value="TreeGrafter"/>
</dbReference>
<dbReference type="InterPro" id="IPR052894">
    <property type="entry name" value="AsmA-related"/>
</dbReference>
<reference evidence="1 2" key="1">
    <citation type="submission" date="2014-03" db="EMBL/GenBank/DDBJ databases">
        <title>Genome sequence of Sphingobium yanoikuyae B1.</title>
        <authorList>
            <person name="Gan H.M."/>
            <person name="Gan H.Y."/>
            <person name="Savka M.A."/>
        </authorList>
    </citation>
    <scope>NUCLEOTIDE SEQUENCE [LARGE SCALE GENOMIC DNA]</scope>
    <source>
        <strain evidence="1 2">B1</strain>
    </source>
</reference>